<organism evidence="2 3">
    <name type="scientific">Trematosphaeria pertusa</name>
    <dbReference type="NCBI Taxonomy" id="390896"/>
    <lineage>
        <taxon>Eukaryota</taxon>
        <taxon>Fungi</taxon>
        <taxon>Dikarya</taxon>
        <taxon>Ascomycota</taxon>
        <taxon>Pezizomycotina</taxon>
        <taxon>Dothideomycetes</taxon>
        <taxon>Pleosporomycetidae</taxon>
        <taxon>Pleosporales</taxon>
        <taxon>Massarineae</taxon>
        <taxon>Trematosphaeriaceae</taxon>
        <taxon>Trematosphaeria</taxon>
    </lineage>
</organism>
<dbReference type="EMBL" id="ML987197">
    <property type="protein sequence ID" value="KAF2247585.1"/>
    <property type="molecule type" value="Genomic_DNA"/>
</dbReference>
<gene>
    <name evidence="2" type="ORF">BU26DRAFT_520694</name>
</gene>
<dbReference type="RefSeq" id="XP_033682589.1">
    <property type="nucleotide sequence ID" value="XM_033829348.1"/>
</dbReference>
<keyword evidence="1" id="KW-1133">Transmembrane helix</keyword>
<keyword evidence="1" id="KW-0812">Transmembrane</keyword>
<proteinExistence type="predicted"/>
<dbReference type="Proteomes" id="UP000800094">
    <property type="component" value="Unassembled WGS sequence"/>
</dbReference>
<sequence length="56" mass="6635">MVIEYLNLVRHPHAYIYPSSLLFFFFLFPPARLRPSKIRRSPIRCAKNPDSTRVCV</sequence>
<keyword evidence="1" id="KW-0472">Membrane</keyword>
<reference evidence="2" key="1">
    <citation type="journal article" date="2020" name="Stud. Mycol.">
        <title>101 Dothideomycetes genomes: a test case for predicting lifestyles and emergence of pathogens.</title>
        <authorList>
            <person name="Haridas S."/>
            <person name="Albert R."/>
            <person name="Binder M."/>
            <person name="Bloem J."/>
            <person name="Labutti K."/>
            <person name="Salamov A."/>
            <person name="Andreopoulos B."/>
            <person name="Baker S."/>
            <person name="Barry K."/>
            <person name="Bills G."/>
            <person name="Bluhm B."/>
            <person name="Cannon C."/>
            <person name="Castanera R."/>
            <person name="Culley D."/>
            <person name="Daum C."/>
            <person name="Ezra D."/>
            <person name="Gonzalez J."/>
            <person name="Henrissat B."/>
            <person name="Kuo A."/>
            <person name="Liang C."/>
            <person name="Lipzen A."/>
            <person name="Lutzoni F."/>
            <person name="Magnuson J."/>
            <person name="Mondo S."/>
            <person name="Nolan M."/>
            <person name="Ohm R."/>
            <person name="Pangilinan J."/>
            <person name="Park H.-J."/>
            <person name="Ramirez L."/>
            <person name="Alfaro M."/>
            <person name="Sun H."/>
            <person name="Tritt A."/>
            <person name="Yoshinaga Y."/>
            <person name="Zwiers L.-H."/>
            <person name="Turgeon B."/>
            <person name="Goodwin S."/>
            <person name="Spatafora J."/>
            <person name="Crous P."/>
            <person name="Grigoriev I."/>
        </authorList>
    </citation>
    <scope>NUCLEOTIDE SEQUENCE</scope>
    <source>
        <strain evidence="2">CBS 122368</strain>
    </source>
</reference>
<accession>A0A6A6IAJ1</accession>
<dbReference type="GeneID" id="54582678"/>
<protein>
    <submittedName>
        <fullName evidence="2">Uncharacterized protein</fullName>
    </submittedName>
</protein>
<keyword evidence="3" id="KW-1185">Reference proteome</keyword>
<name>A0A6A6IAJ1_9PLEO</name>
<dbReference type="AlphaFoldDB" id="A0A6A6IAJ1"/>
<evidence type="ECO:0000256" key="1">
    <source>
        <dbReference type="SAM" id="Phobius"/>
    </source>
</evidence>
<feature type="transmembrane region" description="Helical" evidence="1">
    <location>
        <begin position="14"/>
        <end position="31"/>
    </location>
</feature>
<evidence type="ECO:0000313" key="3">
    <source>
        <dbReference type="Proteomes" id="UP000800094"/>
    </source>
</evidence>
<evidence type="ECO:0000313" key="2">
    <source>
        <dbReference type="EMBL" id="KAF2247585.1"/>
    </source>
</evidence>